<accession>A0A1H7F7W7</accession>
<keyword evidence="2 3" id="KW-0808">Transferase</keyword>
<dbReference type="GO" id="GO:0005829">
    <property type="term" value="C:cytosol"/>
    <property type="evidence" value="ECO:0007669"/>
    <property type="project" value="TreeGrafter"/>
</dbReference>
<evidence type="ECO:0000313" key="4">
    <source>
        <dbReference type="Proteomes" id="UP000182321"/>
    </source>
</evidence>
<proteinExistence type="predicted"/>
<dbReference type="RefSeq" id="WP_074788840.1">
    <property type="nucleotide sequence ID" value="NZ_FNZX01000003.1"/>
</dbReference>
<dbReference type="AlphaFoldDB" id="A0A1H7F7W7"/>
<keyword evidence="1" id="KW-0328">Glycosyltransferase</keyword>
<gene>
    <name evidence="3" type="ORF">SAMN02910377_00349</name>
</gene>
<evidence type="ECO:0000256" key="1">
    <source>
        <dbReference type="ARBA" id="ARBA00022676"/>
    </source>
</evidence>
<dbReference type="InterPro" id="IPR051199">
    <property type="entry name" value="LPS_LOS_Heptosyltrfase"/>
</dbReference>
<dbReference type="Proteomes" id="UP000182321">
    <property type="component" value="Unassembled WGS sequence"/>
</dbReference>
<organism evidence="3 4">
    <name type="scientific">Pseudobutyrivibrio ruminis</name>
    <dbReference type="NCBI Taxonomy" id="46206"/>
    <lineage>
        <taxon>Bacteria</taxon>
        <taxon>Bacillati</taxon>
        <taxon>Bacillota</taxon>
        <taxon>Clostridia</taxon>
        <taxon>Lachnospirales</taxon>
        <taxon>Lachnospiraceae</taxon>
        <taxon>Pseudobutyrivibrio</taxon>
    </lineage>
</organism>
<keyword evidence="4" id="KW-1185">Reference proteome</keyword>
<dbReference type="Pfam" id="PF01075">
    <property type="entry name" value="Glyco_transf_9"/>
    <property type="match status" value="1"/>
</dbReference>
<sequence length="447" mass="51673">MIIVKILKSFRRRGIRGTLSKIKRWILANIYRSDFSADAKNKIDFYKRKSKNHYSQALKMVGWLFVSLFRRYESDKKNINVDLRESLTIEDFDKESSKLNVGFLFGGGYGDLLIAANYIKKFKDKFSDVEIDVFIQDHNGQIGAANTIFFDGLIIRHLYPKLGYEAMFGKYDLFIQCNRVPNAKYVRFNRLAELNPELLAFYFQLEKYKKTNERYYSHAGITDGQSAITCIMHNKKRIQQSDVYGLLGISEEYEYPLPINVDENEYLSSIGLNNCKYITVHRGSDVRYSKDSTKLWPTEYYNILIKMIKKQYKDVAIVELGVSEDRCPIFSNIDVNLVGKTTMEEVKVILKKSLIHIDCEGGMVHLRHALKAGKSIVVFGPTDERFFGYEENYNVRGNGCASPCEWVVRGWNVECIRGKIPFCMASITPETVFGYVQKEMGFINGER</sequence>
<protein>
    <submittedName>
        <fullName evidence="3">Glycosyltransferase family 9 (Heptosyltransferase)</fullName>
    </submittedName>
</protein>
<evidence type="ECO:0000256" key="2">
    <source>
        <dbReference type="ARBA" id="ARBA00022679"/>
    </source>
</evidence>
<evidence type="ECO:0000313" key="3">
    <source>
        <dbReference type="EMBL" id="SEK21844.1"/>
    </source>
</evidence>
<dbReference type="GO" id="GO:0009244">
    <property type="term" value="P:lipopolysaccharide core region biosynthetic process"/>
    <property type="evidence" value="ECO:0007669"/>
    <property type="project" value="TreeGrafter"/>
</dbReference>
<dbReference type="EMBL" id="FNZX01000003">
    <property type="protein sequence ID" value="SEK21844.1"/>
    <property type="molecule type" value="Genomic_DNA"/>
</dbReference>
<dbReference type="GO" id="GO:0008713">
    <property type="term" value="F:ADP-heptose-lipopolysaccharide heptosyltransferase activity"/>
    <property type="evidence" value="ECO:0007669"/>
    <property type="project" value="TreeGrafter"/>
</dbReference>
<dbReference type="PANTHER" id="PTHR30160">
    <property type="entry name" value="TETRAACYLDISACCHARIDE 4'-KINASE-RELATED"/>
    <property type="match status" value="1"/>
</dbReference>
<name>A0A1H7F7W7_9FIRM</name>
<dbReference type="Gene3D" id="3.40.50.2000">
    <property type="entry name" value="Glycogen Phosphorylase B"/>
    <property type="match status" value="1"/>
</dbReference>
<dbReference type="SUPFAM" id="SSF53756">
    <property type="entry name" value="UDP-Glycosyltransferase/glycogen phosphorylase"/>
    <property type="match status" value="1"/>
</dbReference>
<reference evidence="4" key="1">
    <citation type="submission" date="2016-10" db="EMBL/GenBank/DDBJ databases">
        <authorList>
            <person name="Varghese N."/>
        </authorList>
    </citation>
    <scope>NUCLEOTIDE SEQUENCE [LARGE SCALE GENOMIC DNA]</scope>
    <source>
        <strain evidence="4">ACV-9</strain>
    </source>
</reference>
<dbReference type="InterPro" id="IPR002201">
    <property type="entry name" value="Glyco_trans_9"/>
</dbReference>